<dbReference type="RefSeq" id="WP_198927504.1">
    <property type="nucleotide sequence ID" value="NZ_LTDM01000016.1"/>
</dbReference>
<keyword evidence="6" id="KW-1185">Reference proteome</keyword>
<keyword evidence="2" id="KW-0238">DNA-binding</keyword>
<dbReference type="PANTHER" id="PTHR43537">
    <property type="entry name" value="TRANSCRIPTIONAL REGULATOR, GNTR FAMILY"/>
    <property type="match status" value="1"/>
</dbReference>
<dbReference type="CDD" id="cd07377">
    <property type="entry name" value="WHTH_GntR"/>
    <property type="match status" value="1"/>
</dbReference>
<organism evidence="5 6">
    <name type="scientific">Tissierella creatinophila DSM 6911</name>
    <dbReference type="NCBI Taxonomy" id="1123403"/>
    <lineage>
        <taxon>Bacteria</taxon>
        <taxon>Bacillati</taxon>
        <taxon>Bacillota</taxon>
        <taxon>Tissierellia</taxon>
        <taxon>Tissierellales</taxon>
        <taxon>Tissierellaceae</taxon>
        <taxon>Tissierella</taxon>
    </lineage>
</organism>
<dbReference type="SUPFAM" id="SSF48008">
    <property type="entry name" value="GntR ligand-binding domain-like"/>
    <property type="match status" value="1"/>
</dbReference>
<name>A0A1U7M6F9_TISCR</name>
<dbReference type="SMART" id="SM00345">
    <property type="entry name" value="HTH_GNTR"/>
    <property type="match status" value="1"/>
</dbReference>
<dbReference type="Proteomes" id="UP000186112">
    <property type="component" value="Unassembled WGS sequence"/>
</dbReference>
<evidence type="ECO:0000256" key="1">
    <source>
        <dbReference type="ARBA" id="ARBA00023015"/>
    </source>
</evidence>
<protein>
    <submittedName>
        <fullName evidence="5">HTH-type transcriptional regulator McbR</fullName>
    </submittedName>
</protein>
<evidence type="ECO:0000256" key="2">
    <source>
        <dbReference type="ARBA" id="ARBA00023125"/>
    </source>
</evidence>
<dbReference type="InterPro" id="IPR011711">
    <property type="entry name" value="GntR_C"/>
</dbReference>
<reference evidence="5 6" key="1">
    <citation type="submission" date="2016-02" db="EMBL/GenBank/DDBJ databases">
        <title>Genome sequence of Tissierella creatinophila DSM 6911.</title>
        <authorList>
            <person name="Poehlein A."/>
            <person name="Daniel R."/>
        </authorList>
    </citation>
    <scope>NUCLEOTIDE SEQUENCE [LARGE SCALE GENOMIC DNA]</scope>
    <source>
        <strain evidence="5 6">DSM 6911</strain>
    </source>
</reference>
<dbReference type="EMBL" id="LTDM01000016">
    <property type="protein sequence ID" value="OLS02840.1"/>
    <property type="molecule type" value="Genomic_DNA"/>
</dbReference>
<dbReference type="GO" id="GO:0003700">
    <property type="term" value="F:DNA-binding transcription factor activity"/>
    <property type="evidence" value="ECO:0007669"/>
    <property type="project" value="InterPro"/>
</dbReference>
<dbReference type="Pfam" id="PF00392">
    <property type="entry name" value="GntR"/>
    <property type="match status" value="1"/>
</dbReference>
<evidence type="ECO:0000259" key="4">
    <source>
        <dbReference type="PROSITE" id="PS50949"/>
    </source>
</evidence>
<dbReference type="InterPro" id="IPR008920">
    <property type="entry name" value="TF_FadR/GntR_C"/>
</dbReference>
<dbReference type="Gene3D" id="1.20.120.530">
    <property type="entry name" value="GntR ligand-binding domain-like"/>
    <property type="match status" value="1"/>
</dbReference>
<accession>A0A1U7M6F9</accession>
<dbReference type="InterPro" id="IPR036390">
    <property type="entry name" value="WH_DNA-bd_sf"/>
</dbReference>
<dbReference type="SMART" id="SM00895">
    <property type="entry name" value="FCD"/>
    <property type="match status" value="1"/>
</dbReference>
<evidence type="ECO:0000313" key="5">
    <source>
        <dbReference type="EMBL" id="OLS02840.1"/>
    </source>
</evidence>
<keyword evidence="3" id="KW-0804">Transcription</keyword>
<dbReference type="Gene3D" id="1.10.10.10">
    <property type="entry name" value="Winged helix-like DNA-binding domain superfamily/Winged helix DNA-binding domain"/>
    <property type="match status" value="1"/>
</dbReference>
<feature type="domain" description="HTH gntR-type" evidence="4">
    <location>
        <begin position="7"/>
        <end position="74"/>
    </location>
</feature>
<dbReference type="SUPFAM" id="SSF46785">
    <property type="entry name" value="Winged helix' DNA-binding domain"/>
    <property type="match status" value="1"/>
</dbReference>
<keyword evidence="1" id="KW-0805">Transcription regulation</keyword>
<comment type="caution">
    <text evidence="5">The sequence shown here is derived from an EMBL/GenBank/DDBJ whole genome shotgun (WGS) entry which is preliminary data.</text>
</comment>
<dbReference type="GO" id="GO:0003677">
    <property type="term" value="F:DNA binding"/>
    <property type="evidence" value="ECO:0007669"/>
    <property type="project" value="UniProtKB-KW"/>
</dbReference>
<gene>
    <name evidence="5" type="primary">mcbR</name>
    <name evidence="5" type="ORF">TICRE_11900</name>
</gene>
<dbReference type="PROSITE" id="PS50949">
    <property type="entry name" value="HTH_GNTR"/>
    <property type="match status" value="1"/>
</dbReference>
<sequence>MIKKDSKSLSMSVFEELEEKILNGKIKPGENLTEIKLSSDIGVSRTPVREALRMLEQKNLVQITPNKGAIVLGINEKDLNDIYTIRMNIEGLGSRWTVENITDEQIKELKEIVELQEFYMMKNSLEQINQLDAKFHEKMYEYSNSRTLQHMLSDLHHMIKRYRKISFNSKGRTEKAIQEHREILEAVINHDPDAAERLTINHIINAKENLLKIIKTKVKN</sequence>
<dbReference type="InterPro" id="IPR000524">
    <property type="entry name" value="Tscrpt_reg_HTH_GntR"/>
</dbReference>
<dbReference type="InterPro" id="IPR036388">
    <property type="entry name" value="WH-like_DNA-bd_sf"/>
</dbReference>
<dbReference type="PANTHER" id="PTHR43537:SF24">
    <property type="entry name" value="GLUCONATE OPERON TRANSCRIPTIONAL REPRESSOR"/>
    <property type="match status" value="1"/>
</dbReference>
<dbReference type="AlphaFoldDB" id="A0A1U7M6F9"/>
<evidence type="ECO:0000256" key="3">
    <source>
        <dbReference type="ARBA" id="ARBA00023163"/>
    </source>
</evidence>
<proteinExistence type="predicted"/>
<evidence type="ECO:0000313" key="6">
    <source>
        <dbReference type="Proteomes" id="UP000186112"/>
    </source>
</evidence>
<dbReference type="Pfam" id="PF07729">
    <property type="entry name" value="FCD"/>
    <property type="match status" value="1"/>
</dbReference>